<evidence type="ECO:0000256" key="4">
    <source>
        <dbReference type="ARBA" id="ARBA00023136"/>
    </source>
</evidence>
<dbReference type="Pfam" id="PF03547">
    <property type="entry name" value="Mem_trans"/>
    <property type="match status" value="1"/>
</dbReference>
<evidence type="ECO:0000256" key="2">
    <source>
        <dbReference type="ARBA" id="ARBA00022692"/>
    </source>
</evidence>
<dbReference type="InterPro" id="IPR004776">
    <property type="entry name" value="Mem_transp_PIN-like"/>
</dbReference>
<keyword evidence="7" id="KW-1185">Reference proteome</keyword>
<keyword evidence="4 5" id="KW-0472">Membrane</keyword>
<sequence>MIDPPILPLLKTVFTSILEVFLLCWAGYILAGRGILDKKTQKQLNRLNVSLFTPALLFSKVAFFLSPEKLRELWIIPLFFAIVTLASMSVAFVLGWIFRLRKSQRSFGMAAAMFMNSNSLPIALMQSLVLTVPGLKWGEDDNNDAMLGRALTYLVLYSTLGMVLRWSYGVRLLAQADDEPQAIALPVDNEDSPLFGSSSCEEPDEAIPHIVVEEDDATVRGQPSRRRSRFYNSFPNSPNDSRVNLSSLHSSSSTVVFSPDITDSEVSDDELDTNVLPTHHERRCMRAHLSPHPSSPVLHRVKWDMIRIWTALNEFMTVPLWAALASLIVACIQPLQHALGEHMQPVKGALSSAGNCSIPLTLVVLGAYFYPSQEGEAKTETRSLIHSMKGIFTKRQTGPQQDETQAGETKTVIIAVASRMIITPLLLLPLMALSTKLDWHAVLEDPVFVVANVLLISSPPALTLAQITQAASGDAFERLISRTIFWAYCVVTPPATISYVVIGLILSKL</sequence>
<evidence type="ECO:0000256" key="5">
    <source>
        <dbReference type="SAM" id="Phobius"/>
    </source>
</evidence>
<keyword evidence="3 5" id="KW-1133">Transmembrane helix</keyword>
<reference evidence="6" key="1">
    <citation type="submission" date="2023-06" db="EMBL/GenBank/DDBJ databases">
        <authorList>
            <consortium name="Lawrence Berkeley National Laboratory"/>
            <person name="Ahrendt S."/>
            <person name="Sahu N."/>
            <person name="Indic B."/>
            <person name="Wong-Bajracharya J."/>
            <person name="Merenyi Z."/>
            <person name="Ke H.-M."/>
            <person name="Monk M."/>
            <person name="Kocsube S."/>
            <person name="Drula E."/>
            <person name="Lipzen A."/>
            <person name="Balint B."/>
            <person name="Henrissat B."/>
            <person name="Andreopoulos B."/>
            <person name="Martin F.M."/>
            <person name="Harder C.B."/>
            <person name="Rigling D."/>
            <person name="Ford K.L."/>
            <person name="Foster G.D."/>
            <person name="Pangilinan J."/>
            <person name="Papanicolaou A."/>
            <person name="Barry K."/>
            <person name="LaButti K."/>
            <person name="Viragh M."/>
            <person name="Koriabine M."/>
            <person name="Yan M."/>
            <person name="Riley R."/>
            <person name="Champramary S."/>
            <person name="Plett K.L."/>
            <person name="Tsai I.J."/>
            <person name="Slot J."/>
            <person name="Sipos G."/>
            <person name="Plett J."/>
            <person name="Nagy L.G."/>
            <person name="Grigoriev I.V."/>
        </authorList>
    </citation>
    <scope>NUCLEOTIDE SEQUENCE</scope>
    <source>
        <strain evidence="6">CCBAS 213</strain>
    </source>
</reference>
<comment type="subcellular location">
    <subcellularLocation>
        <location evidence="1">Membrane</location>
        <topology evidence="1">Multi-pass membrane protein</topology>
    </subcellularLocation>
</comment>
<dbReference type="AlphaFoldDB" id="A0AA39JW09"/>
<feature type="transmembrane region" description="Helical" evidence="5">
    <location>
        <begin position="348"/>
        <end position="370"/>
    </location>
</feature>
<feature type="transmembrane region" description="Helical" evidence="5">
    <location>
        <begin position="12"/>
        <end position="35"/>
    </location>
</feature>
<feature type="transmembrane region" description="Helical" evidence="5">
    <location>
        <begin position="110"/>
        <end position="130"/>
    </location>
</feature>
<evidence type="ECO:0000313" key="7">
    <source>
        <dbReference type="Proteomes" id="UP001175211"/>
    </source>
</evidence>
<feature type="transmembrane region" description="Helical" evidence="5">
    <location>
        <begin position="150"/>
        <end position="168"/>
    </location>
</feature>
<dbReference type="PANTHER" id="PTHR31794">
    <property type="entry name" value="AUXIN EFFLUX TRANSPORTER FAMILY PROTEIN (EUROFUNG)"/>
    <property type="match status" value="1"/>
</dbReference>
<accession>A0AA39JW09</accession>
<dbReference type="GO" id="GO:0005783">
    <property type="term" value="C:endoplasmic reticulum"/>
    <property type="evidence" value="ECO:0007669"/>
    <property type="project" value="TreeGrafter"/>
</dbReference>
<feature type="transmembrane region" description="Helical" evidence="5">
    <location>
        <begin position="485"/>
        <end position="506"/>
    </location>
</feature>
<feature type="transmembrane region" description="Helical" evidence="5">
    <location>
        <begin position="412"/>
        <end position="434"/>
    </location>
</feature>
<feature type="transmembrane region" description="Helical" evidence="5">
    <location>
        <begin position="73"/>
        <end position="98"/>
    </location>
</feature>
<dbReference type="PANTHER" id="PTHR31794:SF2">
    <property type="entry name" value="AUXIN EFFLUX TRANSPORTER FAMILY PROTEIN (EUROFUNG)"/>
    <property type="match status" value="1"/>
</dbReference>
<evidence type="ECO:0000256" key="1">
    <source>
        <dbReference type="ARBA" id="ARBA00004141"/>
    </source>
</evidence>
<dbReference type="RefSeq" id="XP_060327120.1">
    <property type="nucleotide sequence ID" value="XM_060473971.1"/>
</dbReference>
<dbReference type="GO" id="GO:0055085">
    <property type="term" value="P:transmembrane transport"/>
    <property type="evidence" value="ECO:0007669"/>
    <property type="project" value="InterPro"/>
</dbReference>
<keyword evidence="2 5" id="KW-0812">Transmembrane</keyword>
<name>A0AA39JW09_ARMTA</name>
<evidence type="ECO:0000256" key="3">
    <source>
        <dbReference type="ARBA" id="ARBA00022989"/>
    </source>
</evidence>
<feature type="transmembrane region" description="Helical" evidence="5">
    <location>
        <begin position="315"/>
        <end position="336"/>
    </location>
</feature>
<dbReference type="EMBL" id="JAUEPS010000037">
    <property type="protein sequence ID" value="KAK0449828.1"/>
    <property type="molecule type" value="Genomic_DNA"/>
</dbReference>
<evidence type="ECO:0000313" key="6">
    <source>
        <dbReference type="EMBL" id="KAK0449828.1"/>
    </source>
</evidence>
<protein>
    <submittedName>
        <fullName evidence="6">Auxin efflux carrier</fullName>
    </submittedName>
</protein>
<dbReference type="GeneID" id="85357519"/>
<comment type="caution">
    <text evidence="6">The sequence shown here is derived from an EMBL/GenBank/DDBJ whole genome shotgun (WGS) entry which is preliminary data.</text>
</comment>
<dbReference type="Proteomes" id="UP001175211">
    <property type="component" value="Unassembled WGS sequence"/>
</dbReference>
<dbReference type="GO" id="GO:0016020">
    <property type="term" value="C:membrane"/>
    <property type="evidence" value="ECO:0007669"/>
    <property type="project" value="UniProtKB-SubCell"/>
</dbReference>
<proteinExistence type="predicted"/>
<gene>
    <name evidence="6" type="ORF">EV420DRAFT_1564320</name>
</gene>
<organism evidence="6 7">
    <name type="scientific">Armillaria tabescens</name>
    <name type="common">Ringless honey mushroom</name>
    <name type="synonym">Agaricus tabescens</name>
    <dbReference type="NCBI Taxonomy" id="1929756"/>
    <lineage>
        <taxon>Eukaryota</taxon>
        <taxon>Fungi</taxon>
        <taxon>Dikarya</taxon>
        <taxon>Basidiomycota</taxon>
        <taxon>Agaricomycotina</taxon>
        <taxon>Agaricomycetes</taxon>
        <taxon>Agaricomycetidae</taxon>
        <taxon>Agaricales</taxon>
        <taxon>Marasmiineae</taxon>
        <taxon>Physalacriaceae</taxon>
        <taxon>Desarmillaria</taxon>
    </lineage>
</organism>
<feature type="transmembrane region" description="Helical" evidence="5">
    <location>
        <begin position="47"/>
        <end position="67"/>
    </location>
</feature>